<dbReference type="OrthoDB" id="4955099at2"/>
<dbReference type="AlphaFoldDB" id="A0A5C4V6A1"/>
<dbReference type="EMBL" id="VDLX02000028">
    <property type="protein sequence ID" value="KAB8186867.1"/>
    <property type="molecule type" value="Genomic_DNA"/>
</dbReference>
<dbReference type="RefSeq" id="WP_139637531.1">
    <property type="nucleotide sequence ID" value="NZ_VDLX02000028.1"/>
</dbReference>
<dbReference type="Proteomes" id="UP000312512">
    <property type="component" value="Unassembled WGS sequence"/>
</dbReference>
<evidence type="ECO:0008006" key="3">
    <source>
        <dbReference type="Google" id="ProtNLM"/>
    </source>
</evidence>
<evidence type="ECO:0000313" key="2">
    <source>
        <dbReference type="Proteomes" id="UP000312512"/>
    </source>
</evidence>
<dbReference type="Pfam" id="PF19586">
    <property type="entry name" value="DUF6093"/>
    <property type="match status" value="1"/>
</dbReference>
<keyword evidence="2" id="KW-1185">Reference proteome</keyword>
<evidence type="ECO:0000313" key="1">
    <source>
        <dbReference type="EMBL" id="KAB8186867.1"/>
    </source>
</evidence>
<proteinExistence type="predicted"/>
<accession>A0A5C4V6A1</accession>
<dbReference type="InterPro" id="IPR046075">
    <property type="entry name" value="DUF6093"/>
</dbReference>
<organism evidence="1 2">
    <name type="scientific">Nonomuraea phyllanthi</name>
    <dbReference type="NCBI Taxonomy" id="2219224"/>
    <lineage>
        <taxon>Bacteria</taxon>
        <taxon>Bacillati</taxon>
        <taxon>Actinomycetota</taxon>
        <taxon>Actinomycetes</taxon>
        <taxon>Streptosporangiales</taxon>
        <taxon>Streptosporangiaceae</taxon>
        <taxon>Nonomuraea</taxon>
    </lineage>
</organism>
<gene>
    <name evidence="1" type="ORF">FH608_046090</name>
</gene>
<comment type="caution">
    <text evidence="1">The sequence shown here is derived from an EMBL/GenBank/DDBJ whole genome shotgun (WGS) entry which is preliminary data.</text>
</comment>
<sequence length="136" mass="14918">MSVSGVLARGRTAALMLMRDTCTVERKDGDPVLNDETGQLEQAWTTVYTGVCRVKSGGRAGQGAGRETEWGEREVTLHQYTAVLPWDTTEVIAREDRLTVTASDDTWLIGRHLEVIDISLAGTATARRLLVEDKEG</sequence>
<reference evidence="1 2" key="1">
    <citation type="submission" date="2019-10" db="EMBL/GenBank/DDBJ databases">
        <title>Nonomuraea sp. nov., isolated from Phyllanthus amarus.</title>
        <authorList>
            <person name="Klykleung N."/>
            <person name="Tanasupawat S."/>
        </authorList>
    </citation>
    <scope>NUCLEOTIDE SEQUENCE [LARGE SCALE GENOMIC DNA]</scope>
    <source>
        <strain evidence="1 2">PA1-10</strain>
    </source>
</reference>
<name>A0A5C4V6A1_9ACTN</name>
<protein>
    <recommendedName>
        <fullName evidence="3">Head-tail adaptor protein</fullName>
    </recommendedName>
</protein>